<proteinExistence type="predicted"/>
<dbReference type="HOGENOM" id="CLU_125080_1_0_1"/>
<reference evidence="1 2" key="1">
    <citation type="journal article" date="2014" name="BMC Genomics">
        <title>Comparative genome sequencing reveals chemotype-specific gene clusters in the toxigenic black mold Stachybotrys.</title>
        <authorList>
            <person name="Semeiks J."/>
            <person name="Borek D."/>
            <person name="Otwinowski Z."/>
            <person name="Grishin N.V."/>
        </authorList>
    </citation>
    <scope>NUCLEOTIDE SEQUENCE [LARGE SCALE GENOMIC DNA]</scope>
    <source>
        <strain evidence="1 2">IBT 40285</strain>
    </source>
</reference>
<organism evidence="1 2">
    <name type="scientific">Stachybotrys chlorohalonatus (strain IBT 40285)</name>
    <dbReference type="NCBI Taxonomy" id="1283841"/>
    <lineage>
        <taxon>Eukaryota</taxon>
        <taxon>Fungi</taxon>
        <taxon>Dikarya</taxon>
        <taxon>Ascomycota</taxon>
        <taxon>Pezizomycotina</taxon>
        <taxon>Sordariomycetes</taxon>
        <taxon>Hypocreomycetidae</taxon>
        <taxon>Hypocreales</taxon>
        <taxon>Stachybotryaceae</taxon>
        <taxon>Stachybotrys</taxon>
    </lineage>
</organism>
<dbReference type="InParanoid" id="A0A084QD22"/>
<dbReference type="Proteomes" id="UP000028524">
    <property type="component" value="Unassembled WGS sequence"/>
</dbReference>
<dbReference type="Pfam" id="PF14087">
    <property type="entry name" value="DUF4267"/>
    <property type="match status" value="1"/>
</dbReference>
<dbReference type="OrthoDB" id="2989864at2759"/>
<evidence type="ECO:0000313" key="1">
    <source>
        <dbReference type="EMBL" id="KFA61857.1"/>
    </source>
</evidence>
<name>A0A084QD22_STAC4</name>
<sequence length="151" mass="17228">MFNNFQYRHLPALFTAAAQCWGTIWPIVSGSTSSVMLHYGLPEHIADVPETWPVWHAGNARTACLGILMLVFYAQRRYDILDTFLIITGAYLGLVDCFLLRNERLLSTGLFALSALLRLPSWAWEGSRRVQHRISLMHSRYRLITGIFNAT</sequence>
<dbReference type="OMA" id="WHAGNAR"/>
<accession>A0A084QD22</accession>
<dbReference type="AlphaFoldDB" id="A0A084QD22"/>
<dbReference type="EMBL" id="KL660827">
    <property type="protein sequence ID" value="KFA61857.1"/>
    <property type="molecule type" value="Genomic_DNA"/>
</dbReference>
<gene>
    <name evidence="1" type="ORF">S40285_08816</name>
</gene>
<protein>
    <submittedName>
        <fullName evidence="1">Uncharacterized protein</fullName>
    </submittedName>
</protein>
<evidence type="ECO:0000313" key="2">
    <source>
        <dbReference type="Proteomes" id="UP000028524"/>
    </source>
</evidence>
<keyword evidence="2" id="KW-1185">Reference proteome</keyword>
<dbReference type="InterPro" id="IPR025363">
    <property type="entry name" value="DUF4267"/>
</dbReference>